<name>A0A514BTZ1_9GAMM</name>
<dbReference type="RefSeq" id="WP_141624174.1">
    <property type="nucleotide sequence ID" value="NZ_CP041242.1"/>
</dbReference>
<evidence type="ECO:0000313" key="2">
    <source>
        <dbReference type="Proteomes" id="UP000317199"/>
    </source>
</evidence>
<gene>
    <name evidence="1" type="ORF">FKV23_12685</name>
</gene>
<accession>A0A514BTZ1</accession>
<dbReference type="KEGG" id="lyj:FKV23_12685"/>
<sequence length="288" mass="31923">MAFSIDFTDQTGTTGIAHKELLLRIQALAELNGWTTLRYATGVAPTVGTGLQDELILQGEGLAGTDEIFIGFRTYDNVSADYYNISVAGFTGYVPGNPWSAQPGIIESGIPAHNQRVDYWLQVNARRINLALKIGTPVYTSGGAGFFLPYSLPSQYPYPMYVAGMLNGPALTRYSDTAMSMPWKGNRPNFRIRWFDGSWKQPDMYPWNNAWVAGATSQLRDTNDQYPVMRIRINDAEPNVYGVLDGIGYVSNFNNTVESTVSADGDDWVCIQDVGRTSFNDYFALRLA</sequence>
<keyword evidence="2" id="KW-1185">Reference proteome</keyword>
<evidence type="ECO:0000313" key="1">
    <source>
        <dbReference type="EMBL" id="QDH70842.1"/>
    </source>
</evidence>
<dbReference type="OrthoDB" id="1633523at2"/>
<organism evidence="1 2">
    <name type="scientific">Marilutibacter alkalisoli</name>
    <dbReference type="NCBI Taxonomy" id="2591633"/>
    <lineage>
        <taxon>Bacteria</taxon>
        <taxon>Pseudomonadati</taxon>
        <taxon>Pseudomonadota</taxon>
        <taxon>Gammaproteobacteria</taxon>
        <taxon>Lysobacterales</taxon>
        <taxon>Lysobacteraceae</taxon>
        <taxon>Marilutibacter</taxon>
    </lineage>
</organism>
<reference evidence="1 2" key="1">
    <citation type="submission" date="2019-06" db="EMBL/GenBank/DDBJ databases">
        <title>Lysobacter alkalisoli sp. nov. isolated from saline-alkali soil.</title>
        <authorList>
            <person name="Sun J.-Q."/>
            <person name="Xu L."/>
        </authorList>
    </citation>
    <scope>NUCLEOTIDE SEQUENCE [LARGE SCALE GENOMIC DNA]</scope>
    <source>
        <strain evidence="1 2">SJ-36</strain>
    </source>
</reference>
<dbReference type="AlphaFoldDB" id="A0A514BTZ1"/>
<proteinExistence type="predicted"/>
<protein>
    <recommendedName>
        <fullName evidence="3">Virion structural protein</fullName>
    </recommendedName>
</protein>
<dbReference type="Proteomes" id="UP000317199">
    <property type="component" value="Chromosome"/>
</dbReference>
<dbReference type="EMBL" id="CP041242">
    <property type="protein sequence ID" value="QDH70842.1"/>
    <property type="molecule type" value="Genomic_DNA"/>
</dbReference>
<evidence type="ECO:0008006" key="3">
    <source>
        <dbReference type="Google" id="ProtNLM"/>
    </source>
</evidence>